<sequence length="397" mass="46575">MRDGGIEFKKHMIMFNGEQDIDFQNEENQVEKEIVGNEPITIPFDPNLIRIRRDPFTLGELIDKMEYNEVNFNTSFQRKSDLWDPIKQSRLIESVLLRLPLPAFYFDEIIEHEDDIDKRRSVWQVIDGLQRCSTFNNFIVKQSLVLENLEFLARFNGAKYDDLPRELQRRINQSPITVYIVEKGTPDEVKFNIFKRINTGGLVLTPQEIRHAMNQGIAADYVASLAEMDSFKRATCNIIKTERMEDRDFVTRYVAFYLQDYVEYQPDLDSFLTKGMAKIKSVTQEEREEMKENFDKAMHTSMSIFGDDAFRKRQNPTDRRKPINKALFEVLSVYFAKLSEVQSQLLISKKDLFKNKLMSLNNDPKFLYAISSGTGQKESVNRRYIDIKRIIDETLES</sequence>
<evidence type="ECO:0000313" key="3">
    <source>
        <dbReference type="Proteomes" id="UP000725002"/>
    </source>
</evidence>
<dbReference type="InterPro" id="IPR004919">
    <property type="entry name" value="GmrSD_N"/>
</dbReference>
<name>A0A940DQ82_9BACT</name>
<dbReference type="PANTHER" id="PTHR39639:SF1">
    <property type="entry name" value="DUF262 DOMAIN-CONTAINING PROTEIN"/>
    <property type="match status" value="1"/>
</dbReference>
<dbReference type="PANTHER" id="PTHR39639">
    <property type="entry name" value="CHROMOSOME 16, WHOLE GENOME SHOTGUN SEQUENCE"/>
    <property type="match status" value="1"/>
</dbReference>
<evidence type="ECO:0000259" key="1">
    <source>
        <dbReference type="Pfam" id="PF03235"/>
    </source>
</evidence>
<dbReference type="EMBL" id="JADILV010000011">
    <property type="protein sequence ID" value="MBO8482805.1"/>
    <property type="molecule type" value="Genomic_DNA"/>
</dbReference>
<organism evidence="2 3">
    <name type="scientific">Candidatus Cryptobacteroides avicola</name>
    <dbReference type="NCBI Taxonomy" id="2840757"/>
    <lineage>
        <taxon>Bacteria</taxon>
        <taxon>Pseudomonadati</taxon>
        <taxon>Bacteroidota</taxon>
        <taxon>Bacteroidia</taxon>
        <taxon>Bacteroidales</taxon>
        <taxon>Candidatus Cryptobacteroides</taxon>
    </lineage>
</organism>
<evidence type="ECO:0000313" key="2">
    <source>
        <dbReference type="EMBL" id="MBO8482805.1"/>
    </source>
</evidence>
<dbReference type="Proteomes" id="UP000725002">
    <property type="component" value="Unassembled WGS sequence"/>
</dbReference>
<reference evidence="2" key="2">
    <citation type="journal article" date="2021" name="PeerJ">
        <title>Extensive microbial diversity within the chicken gut microbiome revealed by metagenomics and culture.</title>
        <authorList>
            <person name="Gilroy R."/>
            <person name="Ravi A."/>
            <person name="Getino M."/>
            <person name="Pursley I."/>
            <person name="Horton D.L."/>
            <person name="Alikhan N.F."/>
            <person name="Baker D."/>
            <person name="Gharbi K."/>
            <person name="Hall N."/>
            <person name="Watson M."/>
            <person name="Adriaenssens E.M."/>
            <person name="Foster-Nyarko E."/>
            <person name="Jarju S."/>
            <person name="Secka A."/>
            <person name="Antonio M."/>
            <person name="Oren A."/>
            <person name="Chaudhuri R.R."/>
            <person name="La Ragione R."/>
            <person name="Hildebrand F."/>
            <person name="Pallen M.J."/>
        </authorList>
    </citation>
    <scope>NUCLEOTIDE SEQUENCE</scope>
    <source>
        <strain evidence="2">G3-8215</strain>
    </source>
</reference>
<dbReference type="Pfam" id="PF03235">
    <property type="entry name" value="GmrSD_N"/>
    <property type="match status" value="1"/>
</dbReference>
<comment type="caution">
    <text evidence="2">The sequence shown here is derived from an EMBL/GenBank/DDBJ whole genome shotgun (WGS) entry which is preliminary data.</text>
</comment>
<proteinExistence type="predicted"/>
<dbReference type="AlphaFoldDB" id="A0A940DQ82"/>
<protein>
    <submittedName>
        <fullName evidence="2">DUF262 domain-containing protein</fullName>
    </submittedName>
</protein>
<accession>A0A940DQ82</accession>
<feature type="domain" description="GmrSD restriction endonucleases N-terminal" evidence="1">
    <location>
        <begin position="60"/>
        <end position="212"/>
    </location>
</feature>
<gene>
    <name evidence="2" type="ORF">IAB75_01615</name>
</gene>
<reference evidence="2" key="1">
    <citation type="submission" date="2020-10" db="EMBL/GenBank/DDBJ databases">
        <authorList>
            <person name="Gilroy R."/>
        </authorList>
    </citation>
    <scope>NUCLEOTIDE SEQUENCE</scope>
    <source>
        <strain evidence="2">G3-8215</strain>
    </source>
</reference>